<evidence type="ECO:0000256" key="1">
    <source>
        <dbReference type="SAM" id="Phobius"/>
    </source>
</evidence>
<dbReference type="OrthoDB" id="427982at2759"/>
<accession>A0A1Q9EI75</accession>
<keyword evidence="1" id="KW-1133">Transmembrane helix</keyword>
<dbReference type="AlphaFoldDB" id="A0A1Q9EI75"/>
<organism evidence="2 3">
    <name type="scientific">Symbiodinium microadriaticum</name>
    <name type="common">Dinoflagellate</name>
    <name type="synonym">Zooxanthella microadriatica</name>
    <dbReference type="NCBI Taxonomy" id="2951"/>
    <lineage>
        <taxon>Eukaryota</taxon>
        <taxon>Sar</taxon>
        <taxon>Alveolata</taxon>
        <taxon>Dinophyceae</taxon>
        <taxon>Suessiales</taxon>
        <taxon>Symbiodiniaceae</taxon>
        <taxon>Symbiodinium</taxon>
    </lineage>
</organism>
<dbReference type="Proteomes" id="UP000186817">
    <property type="component" value="Unassembled WGS sequence"/>
</dbReference>
<evidence type="ECO:0000313" key="2">
    <source>
        <dbReference type="EMBL" id="OLQ07125.1"/>
    </source>
</evidence>
<protein>
    <recommendedName>
        <fullName evidence="4">Transmembrane protein</fullName>
    </recommendedName>
</protein>
<dbReference type="EMBL" id="LSRX01000146">
    <property type="protein sequence ID" value="OLQ07125.1"/>
    <property type="molecule type" value="Genomic_DNA"/>
</dbReference>
<feature type="transmembrane region" description="Helical" evidence="1">
    <location>
        <begin position="270"/>
        <end position="288"/>
    </location>
</feature>
<comment type="caution">
    <text evidence="2">The sequence shown here is derived from an EMBL/GenBank/DDBJ whole genome shotgun (WGS) entry which is preliminary data.</text>
</comment>
<feature type="transmembrane region" description="Helical" evidence="1">
    <location>
        <begin position="43"/>
        <end position="66"/>
    </location>
</feature>
<keyword evidence="3" id="KW-1185">Reference proteome</keyword>
<reference evidence="2 3" key="1">
    <citation type="submission" date="2016-02" db="EMBL/GenBank/DDBJ databases">
        <title>Genome analysis of coral dinoflagellate symbionts highlights evolutionary adaptations to a symbiotic lifestyle.</title>
        <authorList>
            <person name="Aranda M."/>
            <person name="Li Y."/>
            <person name="Liew Y.J."/>
            <person name="Baumgarten S."/>
            <person name="Simakov O."/>
            <person name="Wilson M."/>
            <person name="Piel J."/>
            <person name="Ashoor H."/>
            <person name="Bougouffa S."/>
            <person name="Bajic V.B."/>
            <person name="Ryu T."/>
            <person name="Ravasi T."/>
            <person name="Bayer T."/>
            <person name="Micklem G."/>
            <person name="Kim H."/>
            <person name="Bhak J."/>
            <person name="Lajeunesse T.C."/>
            <person name="Voolstra C.R."/>
        </authorList>
    </citation>
    <scope>NUCLEOTIDE SEQUENCE [LARGE SCALE GENOMIC DNA]</scope>
    <source>
        <strain evidence="2 3">CCMP2467</strain>
    </source>
</reference>
<feature type="transmembrane region" description="Helical" evidence="1">
    <location>
        <begin position="376"/>
        <end position="395"/>
    </location>
</feature>
<feature type="transmembrane region" description="Helical" evidence="1">
    <location>
        <begin position="72"/>
        <end position="95"/>
    </location>
</feature>
<sequence length="452" mass="48365">MSPLGARHEIFHSPPEAIGSQDGTQELLIDSSQERTARRTEHLLVAARLSFFFFHGLLIISASLGFEEVSWWLIFTPAWLGDVVCLVLVILSWFGSCPCEDALLVVSLMAVDSSLALDLRVSGDALVDSVMGSSDRREGSECSLTVLTASHGSKKPGAGGSEFDWKSDVMGILSLIYMLLALVAELLLCRYLSELSHGFDAVPVAPAMRLYLTEKLHVCSEACKTRLSLHQFADPSSAGREDFVAMVRGRELSAAHREVLGCGRAGFQDLAGFFFFLFFFFFCFFWMLRFSASCSLPYVSCGAAAAYCAERRADSSDSGVGGVDISLKPTWGNRVPRVLKQLRCPVLAHSKVLASVLAAMVELSQSLALGIGDRHVGMAGIVAGTGICALALLHARMAVAESRFGAISDRLLIAEMRCGENVASLPSSVASVNLEVSGDATSNSAAASAEAT</sequence>
<gene>
    <name evidence="2" type="ORF">AK812_SmicGene9489</name>
</gene>
<evidence type="ECO:0000313" key="3">
    <source>
        <dbReference type="Proteomes" id="UP000186817"/>
    </source>
</evidence>
<proteinExistence type="predicted"/>
<keyword evidence="1" id="KW-0812">Transmembrane</keyword>
<evidence type="ECO:0008006" key="4">
    <source>
        <dbReference type="Google" id="ProtNLM"/>
    </source>
</evidence>
<keyword evidence="1" id="KW-0472">Membrane</keyword>
<name>A0A1Q9EI75_SYMMI</name>